<dbReference type="RefSeq" id="WP_033092238.1">
    <property type="nucleotide sequence ID" value="NZ_JQED01000004.1"/>
</dbReference>
<evidence type="ECO:0000313" key="2">
    <source>
        <dbReference type="Proteomes" id="UP000029843"/>
    </source>
</evidence>
<protein>
    <submittedName>
        <fullName evidence="1">Uncharacterized protein</fullName>
    </submittedName>
</protein>
<gene>
    <name evidence="1" type="ORF">ND2E_1430</name>
</gene>
<proteinExistence type="predicted"/>
<dbReference type="EMBL" id="JQED01000004">
    <property type="protein sequence ID" value="KGJ95060.1"/>
    <property type="molecule type" value="Genomic_DNA"/>
</dbReference>
<comment type="caution">
    <text evidence="1">The sequence shown here is derived from an EMBL/GenBank/DDBJ whole genome shotgun (WGS) entry which is preliminary data.</text>
</comment>
<dbReference type="OrthoDB" id="6299497at2"/>
<dbReference type="Proteomes" id="UP000029843">
    <property type="component" value="Unassembled WGS sequence"/>
</dbReference>
<organism evidence="1 2">
    <name type="scientific">Colwellia psychrerythraea</name>
    <name type="common">Vibrio psychroerythus</name>
    <dbReference type="NCBI Taxonomy" id="28229"/>
    <lineage>
        <taxon>Bacteria</taxon>
        <taxon>Pseudomonadati</taxon>
        <taxon>Pseudomonadota</taxon>
        <taxon>Gammaproteobacteria</taxon>
        <taxon>Alteromonadales</taxon>
        <taxon>Colwelliaceae</taxon>
        <taxon>Colwellia</taxon>
    </lineage>
</organism>
<name>A0A099KY05_COLPS</name>
<reference evidence="1 2" key="1">
    <citation type="submission" date="2014-08" db="EMBL/GenBank/DDBJ databases">
        <title>Genomic and Phenotypic Diversity of Colwellia psychrerythraea strains from Disparate Marine Basins.</title>
        <authorList>
            <person name="Techtmann S.M."/>
            <person name="Stelling S.C."/>
            <person name="Utturkar S.M."/>
            <person name="Alshibli N."/>
            <person name="Harris A."/>
            <person name="Brown S.D."/>
            <person name="Hazen T.C."/>
        </authorList>
    </citation>
    <scope>NUCLEOTIDE SEQUENCE [LARGE SCALE GENOMIC DNA]</scope>
    <source>
        <strain evidence="1 2">ND2E</strain>
    </source>
</reference>
<sequence length="119" mass="13244">MRFSTVIQNAILSDDPQRIRYYLKLEWPSSWLYVHSGVGERQYKGNTYIGIGELGSIGQLKEDGKSNAKRLSISLSINDTTLVRDVLAEDPIGNSAELDIVVLDENLRILDGDVLFSGT</sequence>
<feature type="non-terminal residue" evidence="1">
    <location>
        <position position="119"/>
    </location>
</feature>
<dbReference type="AlphaFoldDB" id="A0A099KY05"/>
<accession>A0A099KY05</accession>
<evidence type="ECO:0000313" key="1">
    <source>
        <dbReference type="EMBL" id="KGJ95060.1"/>
    </source>
</evidence>